<keyword evidence="2 5" id="KW-0808">Transferase</keyword>
<dbReference type="NCBIfam" id="NF003950">
    <property type="entry name" value="PRK05450.1-3"/>
    <property type="match status" value="1"/>
</dbReference>
<dbReference type="GO" id="GO:0033468">
    <property type="term" value="P:CMP-keto-3-deoxy-D-manno-octulosonic acid biosynthetic process"/>
    <property type="evidence" value="ECO:0007669"/>
    <property type="project" value="UniProtKB-UniRule"/>
</dbReference>
<name>A0A2M9Z926_9LEPT</name>
<organism evidence="6 7">
    <name type="scientific">Leptospira wolffii</name>
    <dbReference type="NCBI Taxonomy" id="409998"/>
    <lineage>
        <taxon>Bacteria</taxon>
        <taxon>Pseudomonadati</taxon>
        <taxon>Spirochaetota</taxon>
        <taxon>Spirochaetia</taxon>
        <taxon>Leptospirales</taxon>
        <taxon>Leptospiraceae</taxon>
        <taxon>Leptospira</taxon>
    </lineage>
</organism>
<dbReference type="UniPathway" id="UPA00358">
    <property type="reaction ID" value="UER00476"/>
</dbReference>
<comment type="pathway">
    <text evidence="5">Nucleotide-sugar biosynthesis; CMP-3-deoxy-D-manno-octulosonate biosynthesis; CMP-3-deoxy-D-manno-octulosonate from 3-deoxy-D-manno-octulosonate and CTP: step 1/1.</text>
</comment>
<dbReference type="GO" id="GO:0005829">
    <property type="term" value="C:cytosol"/>
    <property type="evidence" value="ECO:0007669"/>
    <property type="project" value="TreeGrafter"/>
</dbReference>
<dbReference type="NCBIfam" id="TIGR00466">
    <property type="entry name" value="kdsB"/>
    <property type="match status" value="1"/>
</dbReference>
<proteinExistence type="inferred from homology"/>
<comment type="function">
    <text evidence="5">Activates KDO (a required 8-carbon sugar) for incorporation into bacterial lipopolysaccharide in Gram-negative bacteria.</text>
</comment>
<keyword evidence="3 5" id="KW-0548">Nucleotidyltransferase</keyword>
<comment type="catalytic activity">
    <reaction evidence="5">
        <text>3-deoxy-alpha-D-manno-oct-2-ulosonate + CTP = CMP-3-deoxy-beta-D-manno-octulosonate + diphosphate</text>
        <dbReference type="Rhea" id="RHEA:23448"/>
        <dbReference type="ChEBI" id="CHEBI:33019"/>
        <dbReference type="ChEBI" id="CHEBI:37563"/>
        <dbReference type="ChEBI" id="CHEBI:85986"/>
        <dbReference type="ChEBI" id="CHEBI:85987"/>
        <dbReference type="EC" id="2.7.7.38"/>
    </reaction>
</comment>
<evidence type="ECO:0000256" key="3">
    <source>
        <dbReference type="ARBA" id="ARBA00022695"/>
    </source>
</evidence>
<dbReference type="Gene3D" id="3.90.550.10">
    <property type="entry name" value="Spore Coat Polysaccharide Biosynthesis Protein SpsA, Chain A"/>
    <property type="match status" value="1"/>
</dbReference>
<dbReference type="SUPFAM" id="SSF53448">
    <property type="entry name" value="Nucleotide-diphospho-sugar transferases"/>
    <property type="match status" value="1"/>
</dbReference>
<dbReference type="EMBL" id="NPDT01000007">
    <property type="protein sequence ID" value="PJZ64930.1"/>
    <property type="molecule type" value="Genomic_DNA"/>
</dbReference>
<dbReference type="GO" id="GO:0008690">
    <property type="term" value="F:3-deoxy-manno-octulosonate cytidylyltransferase activity"/>
    <property type="evidence" value="ECO:0007669"/>
    <property type="project" value="UniProtKB-UniRule"/>
</dbReference>
<comment type="subcellular location">
    <subcellularLocation>
        <location evidence="5">Cytoplasm</location>
    </subcellularLocation>
    <subcellularLocation>
        <location evidence="1">Membrane</location>
    </subcellularLocation>
</comment>
<dbReference type="FunFam" id="3.90.550.10:FF:000011">
    <property type="entry name" value="3-deoxy-manno-octulosonate cytidylyltransferase"/>
    <property type="match status" value="1"/>
</dbReference>
<evidence type="ECO:0000256" key="1">
    <source>
        <dbReference type="ARBA" id="ARBA00004370"/>
    </source>
</evidence>
<dbReference type="HAMAP" id="MF_00057">
    <property type="entry name" value="KdsB"/>
    <property type="match status" value="1"/>
</dbReference>
<dbReference type="Pfam" id="PF02348">
    <property type="entry name" value="CTP_transf_3"/>
    <property type="match status" value="1"/>
</dbReference>
<dbReference type="InterPro" id="IPR004528">
    <property type="entry name" value="KdsB"/>
</dbReference>
<dbReference type="InterPro" id="IPR003329">
    <property type="entry name" value="Cytidylyl_trans"/>
</dbReference>
<comment type="similarity">
    <text evidence="5">Belongs to the KdsB family.</text>
</comment>
<evidence type="ECO:0000313" key="6">
    <source>
        <dbReference type="EMBL" id="PJZ64930.1"/>
    </source>
</evidence>
<dbReference type="GO" id="GO:0009103">
    <property type="term" value="P:lipopolysaccharide biosynthetic process"/>
    <property type="evidence" value="ECO:0007669"/>
    <property type="project" value="UniProtKB-UniRule"/>
</dbReference>
<gene>
    <name evidence="5 6" type="primary">kdsB</name>
    <name evidence="6" type="ORF">CH371_15630</name>
</gene>
<reference evidence="6 7" key="1">
    <citation type="submission" date="2017-07" db="EMBL/GenBank/DDBJ databases">
        <title>Leptospira spp. isolated from tropical soils.</title>
        <authorList>
            <person name="Thibeaux R."/>
            <person name="Iraola G."/>
            <person name="Ferres I."/>
            <person name="Bierque E."/>
            <person name="Girault D."/>
            <person name="Soupe-Gilbert M.-E."/>
            <person name="Picardeau M."/>
            <person name="Goarant C."/>
        </authorList>
    </citation>
    <scope>NUCLEOTIDE SEQUENCE [LARGE SCALE GENOMIC DNA]</scope>
    <source>
        <strain evidence="6 7">FH2-C-A2</strain>
    </source>
</reference>
<evidence type="ECO:0000256" key="2">
    <source>
        <dbReference type="ARBA" id="ARBA00022679"/>
    </source>
</evidence>
<accession>A0A2M9Z926</accession>
<dbReference type="PANTHER" id="PTHR42866:SF2">
    <property type="entry name" value="3-DEOXY-MANNO-OCTULOSONATE CYTIDYLYLTRANSFERASE, MITOCHONDRIAL"/>
    <property type="match status" value="1"/>
</dbReference>
<dbReference type="NCBIfam" id="NF003952">
    <property type="entry name" value="PRK05450.1-5"/>
    <property type="match status" value="1"/>
</dbReference>
<evidence type="ECO:0000256" key="5">
    <source>
        <dbReference type="HAMAP-Rule" id="MF_00057"/>
    </source>
</evidence>
<keyword evidence="5" id="KW-0963">Cytoplasm</keyword>
<dbReference type="GO" id="GO:0016020">
    <property type="term" value="C:membrane"/>
    <property type="evidence" value="ECO:0007669"/>
    <property type="project" value="UniProtKB-SubCell"/>
</dbReference>
<keyword evidence="4 5" id="KW-0448">Lipopolysaccharide biosynthesis</keyword>
<dbReference type="InterPro" id="IPR029044">
    <property type="entry name" value="Nucleotide-diphossugar_trans"/>
</dbReference>
<dbReference type="PANTHER" id="PTHR42866">
    <property type="entry name" value="3-DEOXY-MANNO-OCTULOSONATE CYTIDYLYLTRANSFERASE"/>
    <property type="match status" value="1"/>
</dbReference>
<dbReference type="Proteomes" id="UP000231912">
    <property type="component" value="Unassembled WGS sequence"/>
</dbReference>
<dbReference type="EC" id="2.7.7.38" evidence="5"/>
<dbReference type="AlphaFoldDB" id="A0A2M9Z926"/>
<dbReference type="RefSeq" id="WP_100759722.1">
    <property type="nucleotide sequence ID" value="NZ_NPDT01000007.1"/>
</dbReference>
<evidence type="ECO:0000313" key="7">
    <source>
        <dbReference type="Proteomes" id="UP000231912"/>
    </source>
</evidence>
<sequence>MTSPKVLGVIPARYGSSRFPGKPLALIGKLPMILWTYKNSLKSSSLREVLVATDDERIYRTVIENGGKAIMTSPDHPSGTDRIREVALRYPDYGVIVNIQGDEPGIESELIDGVANLKISKKEWAMSTAAVLIEDSDIGDPNRVKVVMDRNGKALYFSRSPLPSQFKKKVPAYRHLGIYGYDRDFLLGYPDLPPSALEESESLEQLRAMEAGHSIGVYITKQAALSVDTPEDLEIVIQDFRKKGLV</sequence>
<evidence type="ECO:0000256" key="4">
    <source>
        <dbReference type="ARBA" id="ARBA00022985"/>
    </source>
</evidence>
<dbReference type="CDD" id="cd02517">
    <property type="entry name" value="CMP-KDO-Synthetase"/>
    <property type="match status" value="1"/>
</dbReference>
<comment type="caution">
    <text evidence="6">The sequence shown here is derived from an EMBL/GenBank/DDBJ whole genome shotgun (WGS) entry which is preliminary data.</text>
</comment>
<protein>
    <recommendedName>
        <fullName evidence="5">3-deoxy-manno-octulosonate cytidylyltransferase</fullName>
        <ecNumber evidence="5">2.7.7.38</ecNumber>
    </recommendedName>
    <alternativeName>
        <fullName evidence="5">CMP-2-keto-3-deoxyoctulosonic acid synthase</fullName>
        <shortName evidence="5">CKS</shortName>
        <shortName evidence="5">CMP-KDO synthase</shortName>
    </alternativeName>
</protein>